<keyword evidence="5" id="KW-0479">Metal-binding</keyword>
<dbReference type="AlphaFoldDB" id="A0A1B7LZF4"/>
<dbReference type="OrthoDB" id="4279at2"/>
<comment type="catalytic activity">
    <reaction evidence="1">
        <text>inosine + phosphate = alpha-D-ribose 1-phosphate + hypoxanthine</text>
        <dbReference type="Rhea" id="RHEA:27646"/>
        <dbReference type="ChEBI" id="CHEBI:17368"/>
        <dbReference type="ChEBI" id="CHEBI:17596"/>
        <dbReference type="ChEBI" id="CHEBI:43474"/>
        <dbReference type="ChEBI" id="CHEBI:57720"/>
        <dbReference type="EC" id="2.4.2.1"/>
    </reaction>
    <physiologicalReaction direction="left-to-right" evidence="1">
        <dbReference type="Rhea" id="RHEA:27647"/>
    </physiologicalReaction>
</comment>
<dbReference type="Gene3D" id="3.60.140.10">
    <property type="entry name" value="CNF1/YfiH-like putative cysteine hydrolases"/>
    <property type="match status" value="1"/>
</dbReference>
<comment type="catalytic activity">
    <reaction evidence="10">
        <text>adenosine + phosphate = alpha-D-ribose 1-phosphate + adenine</text>
        <dbReference type="Rhea" id="RHEA:27642"/>
        <dbReference type="ChEBI" id="CHEBI:16335"/>
        <dbReference type="ChEBI" id="CHEBI:16708"/>
        <dbReference type="ChEBI" id="CHEBI:43474"/>
        <dbReference type="ChEBI" id="CHEBI:57720"/>
        <dbReference type="EC" id="2.4.2.1"/>
    </reaction>
    <physiologicalReaction direction="left-to-right" evidence="10">
        <dbReference type="Rhea" id="RHEA:27643"/>
    </physiologicalReaction>
</comment>
<dbReference type="InterPro" id="IPR038371">
    <property type="entry name" value="Cu_polyphenol_OxRdtase_sf"/>
</dbReference>
<name>A0A1B7LZF4_9MICC</name>
<evidence type="ECO:0000256" key="9">
    <source>
        <dbReference type="ARBA" id="ARBA00047989"/>
    </source>
</evidence>
<evidence type="ECO:0000313" key="13">
    <source>
        <dbReference type="Proteomes" id="UP000078292"/>
    </source>
</evidence>
<proteinExistence type="inferred from homology"/>
<protein>
    <recommendedName>
        <fullName evidence="14">Copper oxidase</fullName>
    </recommendedName>
</protein>
<dbReference type="CDD" id="cd16833">
    <property type="entry name" value="YfiH"/>
    <property type="match status" value="1"/>
</dbReference>
<sequence>MCQISSSKPLIYQHRTDTGHQVGFTSAEAGNMSMTVLAQSETSQDTADNRRELERKLGIAPGTTQFVSQIHSTTVLAAGDRGWAQQDTIGEGDAIISPDGTDPIAILVADCLPVAFTTDYGPTAIAHAGRVGLLGGILQNTVQRLRAYDDDGTGKIQAIIGPGICGQCYEVPESMRTEASREHPEIASVTSWDTASLDLPATAERILQAANIDVHRVAECTYTNQQLYSHRREPGIGRIAGFVWKP</sequence>
<dbReference type="InterPro" id="IPR011324">
    <property type="entry name" value="Cytotoxic_necrot_fac-like_cat"/>
</dbReference>
<keyword evidence="13" id="KW-1185">Reference proteome</keyword>
<evidence type="ECO:0000256" key="1">
    <source>
        <dbReference type="ARBA" id="ARBA00000553"/>
    </source>
</evidence>
<keyword evidence="7" id="KW-0862">Zinc</keyword>
<comment type="caution">
    <text evidence="12">The sequence shown here is derived from an EMBL/GenBank/DDBJ whole genome shotgun (WGS) entry which is preliminary data.</text>
</comment>
<gene>
    <name evidence="12" type="ORF">A6F49_10160</name>
</gene>
<comment type="function">
    <text evidence="2">Purine nucleoside enzyme that catalyzes the phosphorolysis of adenosine and inosine nucleosides, yielding D-ribose 1-phosphate and the respective free bases, adenine and hypoxanthine. Also catalyzes the phosphorolysis of S-methyl-5'-thioadenosine into adenine and S-methyl-5-thio-alpha-D-ribose 1-phosphate. Also has adenosine deaminase activity.</text>
</comment>
<organism evidence="12 13">
    <name type="scientific">Enteractinococcus helveticum</name>
    <dbReference type="NCBI Taxonomy" id="1837282"/>
    <lineage>
        <taxon>Bacteria</taxon>
        <taxon>Bacillati</taxon>
        <taxon>Actinomycetota</taxon>
        <taxon>Actinomycetes</taxon>
        <taxon>Micrococcales</taxon>
        <taxon>Micrococcaceae</taxon>
    </lineage>
</organism>
<dbReference type="RefSeq" id="WP_043057882.1">
    <property type="nucleotide sequence ID" value="NZ_LXEY01000018.1"/>
</dbReference>
<dbReference type="PANTHER" id="PTHR30616">
    <property type="entry name" value="UNCHARACTERIZED PROTEIN YFIH"/>
    <property type="match status" value="1"/>
</dbReference>
<dbReference type="SUPFAM" id="SSF64438">
    <property type="entry name" value="CNF1/YfiH-like putative cysteine hydrolases"/>
    <property type="match status" value="1"/>
</dbReference>
<evidence type="ECO:0000256" key="11">
    <source>
        <dbReference type="ARBA" id="ARBA00049893"/>
    </source>
</evidence>
<dbReference type="EMBL" id="LXEY01000018">
    <property type="protein sequence ID" value="OAV60845.1"/>
    <property type="molecule type" value="Genomic_DNA"/>
</dbReference>
<dbReference type="Pfam" id="PF02578">
    <property type="entry name" value="Cu-oxidase_4"/>
    <property type="match status" value="1"/>
</dbReference>
<evidence type="ECO:0000256" key="5">
    <source>
        <dbReference type="ARBA" id="ARBA00022723"/>
    </source>
</evidence>
<keyword evidence="6" id="KW-0378">Hydrolase</keyword>
<dbReference type="InterPro" id="IPR003730">
    <property type="entry name" value="Cu_polyphenol_OxRdtase"/>
</dbReference>
<dbReference type="GO" id="GO:0016787">
    <property type="term" value="F:hydrolase activity"/>
    <property type="evidence" value="ECO:0007669"/>
    <property type="project" value="UniProtKB-KW"/>
</dbReference>
<evidence type="ECO:0000256" key="4">
    <source>
        <dbReference type="ARBA" id="ARBA00022679"/>
    </source>
</evidence>
<dbReference type="PANTHER" id="PTHR30616:SF2">
    <property type="entry name" value="PURINE NUCLEOSIDE PHOSPHORYLASE LACC1"/>
    <property type="match status" value="1"/>
</dbReference>
<evidence type="ECO:0008006" key="14">
    <source>
        <dbReference type="Google" id="ProtNLM"/>
    </source>
</evidence>
<reference evidence="12 13" key="1">
    <citation type="submission" date="2016-04" db="EMBL/GenBank/DDBJ databases">
        <title>First whole genome shotgun sequence of the bacterium Enteractinococcus sp. strain UASWS1574.</title>
        <authorList>
            <person name="Crovadore J."/>
            <person name="Chablais R."/>
            <person name="Lefort F."/>
        </authorList>
    </citation>
    <scope>NUCLEOTIDE SEQUENCE [LARGE SCALE GENOMIC DNA]</scope>
    <source>
        <strain evidence="12 13">UASWS1574</strain>
    </source>
</reference>
<comment type="similarity">
    <text evidence="3">Belongs to the purine nucleoside phosphorylase YfiH/LACC1 family.</text>
</comment>
<dbReference type="GO" id="GO:0005507">
    <property type="term" value="F:copper ion binding"/>
    <property type="evidence" value="ECO:0007669"/>
    <property type="project" value="TreeGrafter"/>
</dbReference>
<evidence type="ECO:0000256" key="6">
    <source>
        <dbReference type="ARBA" id="ARBA00022801"/>
    </source>
</evidence>
<comment type="catalytic activity">
    <reaction evidence="11">
        <text>S-methyl-5'-thioadenosine + phosphate = 5-(methylsulfanyl)-alpha-D-ribose 1-phosphate + adenine</text>
        <dbReference type="Rhea" id="RHEA:11852"/>
        <dbReference type="ChEBI" id="CHEBI:16708"/>
        <dbReference type="ChEBI" id="CHEBI:17509"/>
        <dbReference type="ChEBI" id="CHEBI:43474"/>
        <dbReference type="ChEBI" id="CHEBI:58533"/>
        <dbReference type="EC" id="2.4.2.28"/>
    </reaction>
    <physiologicalReaction direction="left-to-right" evidence="11">
        <dbReference type="Rhea" id="RHEA:11853"/>
    </physiologicalReaction>
</comment>
<dbReference type="STRING" id="1837282.A6F49_10160"/>
<evidence type="ECO:0000256" key="2">
    <source>
        <dbReference type="ARBA" id="ARBA00003215"/>
    </source>
</evidence>
<dbReference type="Proteomes" id="UP000078292">
    <property type="component" value="Unassembled WGS sequence"/>
</dbReference>
<comment type="catalytic activity">
    <reaction evidence="9">
        <text>adenosine + H2O + H(+) = inosine + NH4(+)</text>
        <dbReference type="Rhea" id="RHEA:24408"/>
        <dbReference type="ChEBI" id="CHEBI:15377"/>
        <dbReference type="ChEBI" id="CHEBI:15378"/>
        <dbReference type="ChEBI" id="CHEBI:16335"/>
        <dbReference type="ChEBI" id="CHEBI:17596"/>
        <dbReference type="ChEBI" id="CHEBI:28938"/>
        <dbReference type="EC" id="3.5.4.4"/>
    </reaction>
    <physiologicalReaction direction="left-to-right" evidence="9">
        <dbReference type="Rhea" id="RHEA:24409"/>
    </physiologicalReaction>
</comment>
<keyword evidence="4" id="KW-0808">Transferase</keyword>
<evidence type="ECO:0000256" key="8">
    <source>
        <dbReference type="ARBA" id="ARBA00023008"/>
    </source>
</evidence>
<evidence type="ECO:0000256" key="10">
    <source>
        <dbReference type="ARBA" id="ARBA00048968"/>
    </source>
</evidence>
<accession>A0A1B7LZF4</accession>
<evidence type="ECO:0000256" key="7">
    <source>
        <dbReference type="ARBA" id="ARBA00022833"/>
    </source>
</evidence>
<keyword evidence="8" id="KW-0186">Copper</keyword>
<evidence type="ECO:0000313" key="12">
    <source>
        <dbReference type="EMBL" id="OAV60845.1"/>
    </source>
</evidence>
<dbReference type="GO" id="GO:0017061">
    <property type="term" value="F:S-methyl-5-thioadenosine phosphorylase activity"/>
    <property type="evidence" value="ECO:0007669"/>
    <property type="project" value="UniProtKB-EC"/>
</dbReference>
<evidence type="ECO:0000256" key="3">
    <source>
        <dbReference type="ARBA" id="ARBA00007353"/>
    </source>
</evidence>